<dbReference type="SMART" id="SM00219">
    <property type="entry name" value="TyrKc"/>
    <property type="match status" value="1"/>
</dbReference>
<name>A0A7J7MXI0_9MAGN</name>
<dbReference type="PANTHER" id="PTHR44329">
    <property type="entry name" value="SERINE/THREONINE-PROTEIN KINASE TNNI3K-RELATED"/>
    <property type="match status" value="1"/>
</dbReference>
<keyword evidence="3" id="KW-0547">Nucleotide-binding</keyword>
<dbReference type="FunFam" id="3.30.200.20:FF:000180">
    <property type="entry name" value="serine/threonine-protein kinase STY46-like"/>
    <property type="match status" value="1"/>
</dbReference>
<dbReference type="PANTHER" id="PTHR44329:SF140">
    <property type="entry name" value="INACTIVE PROTEIN TYROSINE KINASE PTKL"/>
    <property type="match status" value="1"/>
</dbReference>
<dbReference type="Pfam" id="PF12796">
    <property type="entry name" value="Ank_2"/>
    <property type="match status" value="1"/>
</dbReference>
<organism evidence="9 10">
    <name type="scientific">Kingdonia uniflora</name>
    <dbReference type="NCBI Taxonomy" id="39325"/>
    <lineage>
        <taxon>Eukaryota</taxon>
        <taxon>Viridiplantae</taxon>
        <taxon>Streptophyta</taxon>
        <taxon>Embryophyta</taxon>
        <taxon>Tracheophyta</taxon>
        <taxon>Spermatophyta</taxon>
        <taxon>Magnoliopsida</taxon>
        <taxon>Ranunculales</taxon>
        <taxon>Circaeasteraceae</taxon>
        <taxon>Kingdonia</taxon>
    </lineage>
</organism>
<gene>
    <name evidence="9" type="ORF">GIB67_032179</name>
</gene>
<dbReference type="SUPFAM" id="SSF48403">
    <property type="entry name" value="Ankyrin repeat"/>
    <property type="match status" value="1"/>
</dbReference>
<keyword evidence="4" id="KW-0418">Kinase</keyword>
<accession>A0A7J7MXI0</accession>
<feature type="region of interest" description="Disordered" evidence="7">
    <location>
        <begin position="1"/>
        <end position="24"/>
    </location>
</feature>
<evidence type="ECO:0000256" key="2">
    <source>
        <dbReference type="ARBA" id="ARBA00022679"/>
    </source>
</evidence>
<keyword evidence="2" id="KW-0808">Transferase</keyword>
<dbReference type="GO" id="GO:0005524">
    <property type="term" value="F:ATP binding"/>
    <property type="evidence" value="ECO:0007669"/>
    <property type="project" value="UniProtKB-KW"/>
</dbReference>
<dbReference type="Gene3D" id="3.30.200.20">
    <property type="entry name" value="Phosphorylase Kinase, domain 1"/>
    <property type="match status" value="1"/>
</dbReference>
<evidence type="ECO:0000256" key="7">
    <source>
        <dbReference type="SAM" id="MobiDB-lite"/>
    </source>
</evidence>
<comment type="similarity">
    <text evidence="1">Belongs to the protein kinase superfamily. TKL Ser/Thr protein kinase family.</text>
</comment>
<dbReference type="InterPro" id="IPR036770">
    <property type="entry name" value="Ankyrin_rpt-contain_sf"/>
</dbReference>
<evidence type="ECO:0000256" key="1">
    <source>
        <dbReference type="ARBA" id="ARBA00005843"/>
    </source>
</evidence>
<keyword evidence="5" id="KW-0067">ATP-binding</keyword>
<dbReference type="SUPFAM" id="SSF56112">
    <property type="entry name" value="Protein kinase-like (PK-like)"/>
    <property type="match status" value="1"/>
</dbReference>
<proteinExistence type="inferred from homology"/>
<dbReference type="InterPro" id="IPR020635">
    <property type="entry name" value="Tyr_kinase_cat_dom"/>
</dbReference>
<keyword evidence="6" id="KW-0040">ANK repeat</keyword>
<dbReference type="EMBL" id="JACGCM010001193">
    <property type="protein sequence ID" value="KAF6159408.1"/>
    <property type="molecule type" value="Genomic_DNA"/>
</dbReference>
<dbReference type="Pfam" id="PF07714">
    <property type="entry name" value="PK_Tyr_Ser-Thr"/>
    <property type="match status" value="1"/>
</dbReference>
<dbReference type="InterPro" id="IPR051681">
    <property type="entry name" value="Ser/Thr_Kinases-Pseudokinases"/>
</dbReference>
<evidence type="ECO:0000259" key="8">
    <source>
        <dbReference type="SMART" id="SM00219"/>
    </source>
</evidence>
<evidence type="ECO:0000256" key="3">
    <source>
        <dbReference type="ARBA" id="ARBA00022741"/>
    </source>
</evidence>
<evidence type="ECO:0000256" key="5">
    <source>
        <dbReference type="ARBA" id="ARBA00022840"/>
    </source>
</evidence>
<dbReference type="Proteomes" id="UP000541444">
    <property type="component" value="Unassembled WGS sequence"/>
</dbReference>
<sequence length="556" mass="62386">MESKVPSPRYTLVKQSSGVPGRLDESGNFDEVDISIDHRVRLMYLTNEGDLEGINEVLDSGTDVNFRDTDGRTALHIGACQGRTDVVELLIRRGALVDPKDQWGSTVCMFVLIFVDFKELLIIAWFKLILREASLQTVPASPSSVAAKEAITRTIIEETTLATTIEVSSKTAIEEPTPATAREGVRTTPVAAKEVSSKATIKEPTRPLADAIYYKNHDVINLLEKNGAKPLVRLAFCFIFMIGVRDDISLLHMAPMHVQNVREIPECEIDAKELDFTNSVDITKGTFRTASWRGIQVAVKKIGEDVISDEDKIRAFRDELGLLQKLRHPNVVQFLGAVTQSSPMMIVTEYLPKVKVLLQSSKTNIGRGRGCSTRFASIPTSSDPKGRSAPFFDRESMEKLASLQIVDKRLFSTLLDNNSHWTWMVFCNEVCLFSNRFGEGSKNISFATFKDCSNSRFPWIAFGAPIRVSYHFSFFGMQERTFHFPLCAVAKNKTEPAIGFCVYTSLDSRQNPQLHYVVGHAFPVTNGRIRDVLNHFALHNLQRKHLRLLDDFFLVS</sequence>
<dbReference type="GO" id="GO:0004674">
    <property type="term" value="F:protein serine/threonine kinase activity"/>
    <property type="evidence" value="ECO:0007669"/>
    <property type="project" value="TreeGrafter"/>
</dbReference>
<evidence type="ECO:0000256" key="4">
    <source>
        <dbReference type="ARBA" id="ARBA00022777"/>
    </source>
</evidence>
<dbReference type="Gene3D" id="1.25.40.20">
    <property type="entry name" value="Ankyrin repeat-containing domain"/>
    <property type="match status" value="1"/>
</dbReference>
<evidence type="ECO:0000256" key="6">
    <source>
        <dbReference type="PROSITE-ProRule" id="PRU00023"/>
    </source>
</evidence>
<feature type="repeat" description="ANK" evidence="6">
    <location>
        <begin position="70"/>
        <end position="102"/>
    </location>
</feature>
<dbReference type="OrthoDB" id="4062651at2759"/>
<reference evidence="9 10" key="1">
    <citation type="journal article" date="2020" name="IScience">
        <title>Genome Sequencing of the Endangered Kingdonia uniflora (Circaeasteraceae, Ranunculales) Reveals Potential Mechanisms of Evolutionary Specialization.</title>
        <authorList>
            <person name="Sun Y."/>
            <person name="Deng T."/>
            <person name="Zhang A."/>
            <person name="Moore M.J."/>
            <person name="Landis J.B."/>
            <person name="Lin N."/>
            <person name="Zhang H."/>
            <person name="Zhang X."/>
            <person name="Huang J."/>
            <person name="Zhang X."/>
            <person name="Sun H."/>
            <person name="Wang H."/>
        </authorList>
    </citation>
    <scope>NUCLEOTIDE SEQUENCE [LARGE SCALE GENOMIC DNA]</scope>
    <source>
        <strain evidence="9">TB1705</strain>
        <tissue evidence="9">Leaf</tissue>
    </source>
</reference>
<dbReference type="InterPro" id="IPR011009">
    <property type="entry name" value="Kinase-like_dom_sf"/>
</dbReference>
<feature type="domain" description="Tyrosine-protein kinase catalytic" evidence="8">
    <location>
        <begin position="276"/>
        <end position="475"/>
    </location>
</feature>
<dbReference type="SMART" id="SM00248">
    <property type="entry name" value="ANK"/>
    <property type="match status" value="3"/>
</dbReference>
<dbReference type="GO" id="GO:0004713">
    <property type="term" value="F:protein tyrosine kinase activity"/>
    <property type="evidence" value="ECO:0007669"/>
    <property type="project" value="InterPro"/>
</dbReference>
<keyword evidence="10" id="KW-1185">Reference proteome</keyword>
<dbReference type="InterPro" id="IPR001245">
    <property type="entry name" value="Ser-Thr/Tyr_kinase_cat_dom"/>
</dbReference>
<protein>
    <recommendedName>
        <fullName evidence="8">Tyrosine-protein kinase catalytic domain-containing protein</fullName>
    </recommendedName>
</protein>
<dbReference type="PROSITE" id="PS50088">
    <property type="entry name" value="ANK_REPEAT"/>
    <property type="match status" value="1"/>
</dbReference>
<dbReference type="PROSITE" id="PS50297">
    <property type="entry name" value="ANK_REP_REGION"/>
    <property type="match status" value="1"/>
</dbReference>
<dbReference type="InterPro" id="IPR002110">
    <property type="entry name" value="Ankyrin_rpt"/>
</dbReference>
<evidence type="ECO:0000313" key="10">
    <source>
        <dbReference type="Proteomes" id="UP000541444"/>
    </source>
</evidence>
<comment type="caution">
    <text evidence="9">The sequence shown here is derived from an EMBL/GenBank/DDBJ whole genome shotgun (WGS) entry which is preliminary data.</text>
</comment>
<dbReference type="AlphaFoldDB" id="A0A7J7MXI0"/>
<evidence type="ECO:0000313" key="9">
    <source>
        <dbReference type="EMBL" id="KAF6159408.1"/>
    </source>
</evidence>